<dbReference type="PANTHER" id="PTHR42724:SF1">
    <property type="entry name" value="TETRAACYLDISACCHARIDE 4'-KINASE, MITOCHONDRIAL-RELATED"/>
    <property type="match status" value="1"/>
</dbReference>
<evidence type="ECO:0000256" key="6">
    <source>
        <dbReference type="ARBA" id="ARBA00022679"/>
    </source>
</evidence>
<dbReference type="Gene3D" id="3.80.10.10">
    <property type="entry name" value="Ribonuclease Inhibitor"/>
    <property type="match status" value="2"/>
</dbReference>
<dbReference type="SUPFAM" id="SSF52058">
    <property type="entry name" value="L domain-like"/>
    <property type="match status" value="1"/>
</dbReference>
<feature type="domain" description="Disease resistance protein Roq1-like winged-helix" evidence="12">
    <location>
        <begin position="528"/>
        <end position="595"/>
    </location>
</feature>
<comment type="caution">
    <text evidence="13">The sequence shown here is derived from an EMBL/GenBank/DDBJ whole genome shotgun (WGS) entry which is preliminary data.</text>
</comment>
<dbReference type="EC" id="2.7.1.130" evidence="2"/>
<dbReference type="InterPro" id="IPR058192">
    <property type="entry name" value="WHD_ROQ1-like"/>
</dbReference>
<evidence type="ECO:0000256" key="8">
    <source>
        <dbReference type="ARBA" id="ARBA00022741"/>
    </source>
</evidence>
<proteinExistence type="inferred from homology"/>
<reference evidence="13 14" key="1">
    <citation type="submission" date="2021-03" db="EMBL/GenBank/DDBJ databases">
        <authorList>
            <person name="King G.J."/>
            <person name="Bancroft I."/>
            <person name="Baten A."/>
            <person name="Bloomfield J."/>
            <person name="Borpatragohain P."/>
            <person name="He Z."/>
            <person name="Irish N."/>
            <person name="Irwin J."/>
            <person name="Liu K."/>
            <person name="Mauleon R.P."/>
            <person name="Moore J."/>
            <person name="Morris R."/>
            <person name="Ostergaard L."/>
            <person name="Wang B."/>
            <person name="Wells R."/>
        </authorList>
    </citation>
    <scope>NUCLEOTIDE SEQUENCE [LARGE SCALE GENOMIC DNA]</scope>
    <source>
        <strain evidence="13">R-o-18</strain>
        <tissue evidence="13">Leaf</tissue>
    </source>
</reference>
<dbReference type="Gene3D" id="3.40.50.300">
    <property type="entry name" value="P-loop containing nucleotide triphosphate hydrolases"/>
    <property type="match status" value="1"/>
</dbReference>
<evidence type="ECO:0000256" key="5">
    <source>
        <dbReference type="ARBA" id="ARBA00022614"/>
    </source>
</evidence>
<keyword evidence="10" id="KW-0067">ATP-binding</keyword>
<dbReference type="Pfam" id="PF07725">
    <property type="entry name" value="LRR_3"/>
    <property type="match status" value="1"/>
</dbReference>
<dbReference type="PRINTS" id="PR00364">
    <property type="entry name" value="DISEASERSIST"/>
</dbReference>
<gene>
    <name evidence="13" type="primary">A02p040880.1_BraROA</name>
    <name evidence="13" type="ORF">IGI04_007499</name>
</gene>
<accession>A0ABQ7NK23</accession>
<keyword evidence="11" id="KW-0443">Lipid metabolism</keyword>
<evidence type="ECO:0000313" key="14">
    <source>
        <dbReference type="Proteomes" id="UP000823674"/>
    </source>
</evidence>
<dbReference type="Pfam" id="PF23282">
    <property type="entry name" value="WHD_ROQ1"/>
    <property type="match status" value="1"/>
</dbReference>
<evidence type="ECO:0000256" key="4">
    <source>
        <dbReference type="ARBA" id="ARBA00022556"/>
    </source>
</evidence>
<evidence type="ECO:0000256" key="3">
    <source>
        <dbReference type="ARBA" id="ARBA00022516"/>
    </source>
</evidence>
<dbReference type="Pfam" id="PF02606">
    <property type="entry name" value="LpxK"/>
    <property type="match status" value="1"/>
</dbReference>
<keyword evidence="14" id="KW-1185">Reference proteome</keyword>
<evidence type="ECO:0000256" key="10">
    <source>
        <dbReference type="ARBA" id="ARBA00022840"/>
    </source>
</evidence>
<evidence type="ECO:0000256" key="11">
    <source>
        <dbReference type="ARBA" id="ARBA00023098"/>
    </source>
</evidence>
<keyword evidence="9" id="KW-0418">Kinase</keyword>
<dbReference type="InterPro" id="IPR011713">
    <property type="entry name" value="Leu-rich_rpt_3"/>
</dbReference>
<comment type="pathway">
    <text evidence="1">Glycolipid biosynthesis; lipid IV(A) biosynthesis; lipid IV(A) from (3R)-3-hydroxytetradecanoyl-[acyl-carrier-protein] and UDP-N-acetyl-alpha-D-glucosamine: step 6/6.</text>
</comment>
<dbReference type="PANTHER" id="PTHR42724">
    <property type="entry name" value="TETRAACYLDISACCHARIDE 4'-KINASE"/>
    <property type="match status" value="1"/>
</dbReference>
<keyword evidence="7" id="KW-0677">Repeat</keyword>
<evidence type="ECO:0000256" key="2">
    <source>
        <dbReference type="ARBA" id="ARBA00012071"/>
    </source>
</evidence>
<dbReference type="Proteomes" id="UP000823674">
    <property type="component" value="Chromosome A02"/>
</dbReference>
<protein>
    <recommendedName>
        <fullName evidence="2">tetraacyldisaccharide 4'-kinase</fullName>
        <ecNumber evidence="2">2.7.1.130</ecNumber>
    </recommendedName>
</protein>
<dbReference type="InterPro" id="IPR032675">
    <property type="entry name" value="LRR_dom_sf"/>
</dbReference>
<evidence type="ECO:0000256" key="9">
    <source>
        <dbReference type="ARBA" id="ARBA00022777"/>
    </source>
</evidence>
<evidence type="ECO:0000256" key="7">
    <source>
        <dbReference type="ARBA" id="ARBA00022737"/>
    </source>
</evidence>
<keyword evidence="6" id="KW-0808">Transferase</keyword>
<dbReference type="SUPFAM" id="SSF52540">
    <property type="entry name" value="P-loop containing nucleoside triphosphate hydrolases"/>
    <property type="match status" value="1"/>
</dbReference>
<dbReference type="EMBL" id="JADBGQ010000002">
    <property type="protein sequence ID" value="KAG5411180.1"/>
    <property type="molecule type" value="Genomic_DNA"/>
</dbReference>
<name>A0ABQ7NK23_BRACM</name>
<sequence>MEKLRKVVKEIAYTRDHTNSPALHRSLVPFLTFASSLYGVALHIRRSLYRSSFFHQHRLPVPVISVGNLSWGGNGKTPMVEYITQLLLSSGISPLILTRGYAGGDEAKMLERHLQGGPTKIGVGPNRAATAASCFEKYGCANPSSIRTFFDRSLLHETAKVETFSQEIGAVVLDDGMQHWSLCRDLEIVMLNGLNPWGNGNLVPLGPLREPLPALDRADIAVVHHVDLIPEQSLRDIEKTIHGFKNSIPIFYSKMVPKYLFDVKNDRSHVALEALHDATVLCVSAIGSADAFVENIEMVGARFVDRLDFSDHYLFEAQDVETMRRRAKGLENRSDSKPIIVVTEKDYNRDPEILKSLDSYTVLVLCSKLEITPCRDTNVDDFKSTLCKTLAVKFRIFKKVFPMCFNFSKRFRFGNVSKTGNGLNAVFMQPRASEAEMIQKIATDVSRELNVTPSRDFDGMVGMDAHLRKMSILTRLECDEVIMTGIWGPAGIGKTTIARALFNRLSVSFQFKCFMGNLKGSYRSIMGSLFLHIACIFNDCYVDNVARMLADSNLDVENGLKTLASKSLVHISTDGWITMHCLLQKLGRQIVLKQSSEPGKRQFLVEVQDIRDVLENETGTGSVIGISFDMYKLSELSISGRAFEGMRNLKYLRFNEANVSLLDDMEYLPRLRLLDWDSYPGRRLPPRFRPEYLIELRMQNSELEELWEGIQHLPNLKNIDLSDSYKLKEIPNLSKATGLETLRLTCCESLVEIPSSISNLHKLKSLEALGCINLQVVPTDMDLASLENVDMSGCSRLRTLPNISKNVKTLQVLCSKIVDFPASVTGYWSTLECLDIGSSSLKRLTHVPLGLTSLNVSTSDIKTIPDCVRALPHLDFLIVANCSKLVSISGLSPSLRYLVADDCVSLTRVCLSIKGLTLYNCFNLDGETRKGVIQHDVDWYACLPGKEVPEVFTHKATGNTVTIPLTAPGGVQRASKGDTEIDSIRRWQWRPNWPPQNLSEHLFILCDDLLDEQDGCLGEMDVTMEEMMFEFSCCDDLFDEHDGCLGEVDVTMEEMLFEFSCRGNGDKILGCGVQILGEERERSSECNIRDGGGDNEQGALEVSQVENIKNTKRVGHLMGSSKKRLLLRRPKLSKKKPKQRSL</sequence>
<keyword evidence="8" id="KW-0547">Nucleotide-binding</keyword>
<evidence type="ECO:0000256" key="1">
    <source>
        <dbReference type="ARBA" id="ARBA00004870"/>
    </source>
</evidence>
<keyword evidence="3" id="KW-0444">Lipid biosynthesis</keyword>
<evidence type="ECO:0000313" key="13">
    <source>
        <dbReference type="EMBL" id="KAG5411180.1"/>
    </source>
</evidence>
<dbReference type="NCBIfam" id="TIGR00682">
    <property type="entry name" value="lpxK"/>
    <property type="match status" value="1"/>
</dbReference>
<dbReference type="InterPro" id="IPR003758">
    <property type="entry name" value="LpxK"/>
</dbReference>
<keyword evidence="5" id="KW-0433">Leucine-rich repeat</keyword>
<evidence type="ECO:0000259" key="12">
    <source>
        <dbReference type="Pfam" id="PF23282"/>
    </source>
</evidence>
<keyword evidence="4" id="KW-0441">Lipid A biosynthesis</keyword>
<dbReference type="InterPro" id="IPR027417">
    <property type="entry name" value="P-loop_NTPase"/>
</dbReference>
<dbReference type="HAMAP" id="MF_00409">
    <property type="entry name" value="LpxK"/>
    <property type="match status" value="1"/>
</dbReference>
<organism evidence="13 14">
    <name type="scientific">Brassica rapa subsp. trilocularis</name>
    <dbReference type="NCBI Taxonomy" id="1813537"/>
    <lineage>
        <taxon>Eukaryota</taxon>
        <taxon>Viridiplantae</taxon>
        <taxon>Streptophyta</taxon>
        <taxon>Embryophyta</taxon>
        <taxon>Tracheophyta</taxon>
        <taxon>Spermatophyta</taxon>
        <taxon>Magnoliopsida</taxon>
        <taxon>eudicotyledons</taxon>
        <taxon>Gunneridae</taxon>
        <taxon>Pentapetalae</taxon>
        <taxon>rosids</taxon>
        <taxon>malvids</taxon>
        <taxon>Brassicales</taxon>
        <taxon>Brassicaceae</taxon>
        <taxon>Brassiceae</taxon>
        <taxon>Brassica</taxon>
    </lineage>
</organism>